<gene>
    <name evidence="2" type="ORF">GCM10007966_17660</name>
</gene>
<proteinExistence type="predicted"/>
<organism evidence="2 3">
    <name type="scientific">Legionella impletisoli</name>
    <dbReference type="NCBI Taxonomy" id="343510"/>
    <lineage>
        <taxon>Bacteria</taxon>
        <taxon>Pseudomonadati</taxon>
        <taxon>Pseudomonadota</taxon>
        <taxon>Gammaproteobacteria</taxon>
        <taxon>Legionellales</taxon>
        <taxon>Legionellaceae</taxon>
        <taxon>Legionella</taxon>
    </lineage>
</organism>
<evidence type="ECO:0000259" key="1">
    <source>
        <dbReference type="Pfam" id="PF12705"/>
    </source>
</evidence>
<dbReference type="EMBL" id="BMOB01000008">
    <property type="protein sequence ID" value="GGI89411.1"/>
    <property type="molecule type" value="Genomic_DNA"/>
</dbReference>
<dbReference type="RefSeq" id="WP_131777148.1">
    <property type="nucleotide sequence ID" value="NZ_BMOB01000008.1"/>
</dbReference>
<name>A0A917NCK4_9GAMM</name>
<sequence length="843" mass="97225">MTIITLSEETLLHQLMQQGAIVITPNKRLSNQLLTDFFSQSTEAVVDKPVCLPYSSFLHHLYKKLIHNKPFINHPIVLTPIQEYALWRKVLIQDDTFSEGLLQEIQSAWSTCRQWQIAIDHADFSKTPQTQQFRRWQEQFQELLTKHYAITQDQLVNYILKHLDVIPVRPLIWVCFNEFTPEQKALQEALLARSSKQYHFERFKESQSTLHYPAKDEQDEEEQMLAWVKSRLDAGDKRIGIVDPALQTQSQRLKRLIQRRIPNVPFNISLGEPLTNHPLVAHALHWIQLTLNQLSNETARLLLLSPYLRGSKSEFLKRAEYLQNNKLLKESVISFELFLNSLREDLPLLFESLTDIEPYPKNATPREWIDYFKRRLIKFGFPGEYSLNSACYQYLQRLEGIFEEFLQLTAVTDYLSEADALACLLRLARTTIFQIKQPTSSVQVLGLLEASGCRFDSVWVCGVNDQTLPQKTRLSAFIPIELQRRLNMPKSLPEKELKLAVATLNQLRNGSKHSVFSYACLLGDTPALPSPLIRELPLYEPTRIVRESIIKRVLREEIYSLPLLSNELFSGGTAVLGNQAKCPFRAFAAHRLHAKASQSITAGPDASERGQMLHKIMEKIWQRFGNQKTLLTLSSEALETEIEKVIEETVGRYTEFRFISFPSFLKQIEHHRLKTLIQACLDWEKERPAFAVKAIEQTYTIELAGIPLTLRVDRLDQVGPHTWVIDYKTTLPTNKPWNSDRPEEPQMLLYALLDDQINTLLFLQLKAGKLSLSGLSAEHTDLSGIKSLKSDQSWHEMRGVWREQLSLLAEEFREGYCPPKPTRASICQQCDFPNLCRAELQPL</sequence>
<reference evidence="2" key="2">
    <citation type="submission" date="2020-09" db="EMBL/GenBank/DDBJ databases">
        <authorList>
            <person name="Sun Q."/>
            <person name="Ohkuma M."/>
        </authorList>
    </citation>
    <scope>NUCLEOTIDE SEQUENCE</scope>
    <source>
        <strain evidence="2">JCM 13919</strain>
    </source>
</reference>
<dbReference type="InterPro" id="IPR019925">
    <property type="entry name" value="DNA_repair_protein_predicted"/>
</dbReference>
<dbReference type="Pfam" id="PF12705">
    <property type="entry name" value="PDDEXK_1"/>
    <property type="match status" value="1"/>
</dbReference>
<dbReference type="GO" id="GO:0004519">
    <property type="term" value="F:endonuclease activity"/>
    <property type="evidence" value="ECO:0007669"/>
    <property type="project" value="UniProtKB-KW"/>
</dbReference>
<dbReference type="Gene3D" id="3.40.50.300">
    <property type="entry name" value="P-loop containing nucleotide triphosphate hydrolases"/>
    <property type="match status" value="1"/>
</dbReference>
<keyword evidence="2" id="KW-0378">Hydrolase</keyword>
<dbReference type="SUPFAM" id="SSF52540">
    <property type="entry name" value="P-loop containing nucleoside triphosphate hydrolases"/>
    <property type="match status" value="1"/>
</dbReference>
<dbReference type="InterPro" id="IPR038726">
    <property type="entry name" value="PDDEXK_AddAB-type"/>
</dbReference>
<dbReference type="AlphaFoldDB" id="A0A917NCK4"/>
<dbReference type="InterPro" id="IPR027417">
    <property type="entry name" value="P-loop_NTPase"/>
</dbReference>
<reference evidence="2" key="1">
    <citation type="journal article" date="2014" name="Int. J. Syst. Evol. Microbiol.">
        <title>Complete genome sequence of Corynebacterium casei LMG S-19264T (=DSM 44701T), isolated from a smear-ripened cheese.</title>
        <authorList>
            <consortium name="US DOE Joint Genome Institute (JGI-PGF)"/>
            <person name="Walter F."/>
            <person name="Albersmeier A."/>
            <person name="Kalinowski J."/>
            <person name="Ruckert C."/>
        </authorList>
    </citation>
    <scope>NUCLEOTIDE SEQUENCE</scope>
    <source>
        <strain evidence="2">JCM 13919</strain>
    </source>
</reference>
<dbReference type="NCBIfam" id="TIGR03623">
    <property type="entry name" value="probable DNA repair protein"/>
    <property type="match status" value="1"/>
</dbReference>
<dbReference type="InterPro" id="IPR011604">
    <property type="entry name" value="PDDEXK-like_dom_sf"/>
</dbReference>
<keyword evidence="2" id="KW-0540">Nuclease</keyword>
<dbReference type="Proteomes" id="UP000630149">
    <property type="component" value="Unassembled WGS sequence"/>
</dbReference>
<comment type="caution">
    <text evidence="2">The sequence shown here is derived from an EMBL/GenBank/DDBJ whole genome shotgun (WGS) entry which is preliminary data.</text>
</comment>
<keyword evidence="3" id="KW-1185">Reference proteome</keyword>
<protein>
    <submittedName>
        <fullName evidence="2">Endonuclease</fullName>
    </submittedName>
</protein>
<evidence type="ECO:0000313" key="2">
    <source>
        <dbReference type="EMBL" id="GGI89411.1"/>
    </source>
</evidence>
<feature type="domain" description="PD-(D/E)XK endonuclease-like" evidence="1">
    <location>
        <begin position="580"/>
        <end position="837"/>
    </location>
</feature>
<dbReference type="OrthoDB" id="9761147at2"/>
<dbReference type="InterPro" id="IPR011335">
    <property type="entry name" value="Restrct_endonuc-II-like"/>
</dbReference>
<keyword evidence="2" id="KW-0255">Endonuclease</keyword>
<accession>A0A917NCK4</accession>
<dbReference type="Gene3D" id="3.90.320.10">
    <property type="match status" value="1"/>
</dbReference>
<dbReference type="Gene3D" id="1.10.486.10">
    <property type="entry name" value="PCRA, domain 4"/>
    <property type="match status" value="1"/>
</dbReference>
<dbReference type="SUPFAM" id="SSF52980">
    <property type="entry name" value="Restriction endonuclease-like"/>
    <property type="match status" value="1"/>
</dbReference>
<evidence type="ECO:0000313" key="3">
    <source>
        <dbReference type="Proteomes" id="UP000630149"/>
    </source>
</evidence>